<dbReference type="Gene3D" id="3.60.21.10">
    <property type="match status" value="1"/>
</dbReference>
<dbReference type="CDD" id="cd00838">
    <property type="entry name" value="MPP_superfamily"/>
    <property type="match status" value="1"/>
</dbReference>
<gene>
    <name evidence="2" type="ORF">FL583_14090</name>
</gene>
<reference evidence="2 3" key="1">
    <citation type="submission" date="2019-07" db="EMBL/GenBank/DDBJ databases">
        <title>Cryptosporangium phraense sp. nov., isolated from plant litter.</title>
        <authorList>
            <person name="Suriyachadkun C."/>
        </authorList>
    </citation>
    <scope>NUCLEOTIDE SEQUENCE [LARGE SCALE GENOMIC DNA]</scope>
    <source>
        <strain evidence="2 3">A-T 5661</strain>
    </source>
</reference>
<dbReference type="InterPro" id="IPR051693">
    <property type="entry name" value="UPF0046_metallophosphoest"/>
</dbReference>
<protein>
    <submittedName>
        <fullName evidence="2">Metallophosphoesterase</fullName>
    </submittedName>
</protein>
<dbReference type="EMBL" id="VIRS01000008">
    <property type="protein sequence ID" value="TQS44636.1"/>
    <property type="molecule type" value="Genomic_DNA"/>
</dbReference>
<evidence type="ECO:0000313" key="2">
    <source>
        <dbReference type="EMBL" id="TQS44636.1"/>
    </source>
</evidence>
<dbReference type="InterPro" id="IPR004843">
    <property type="entry name" value="Calcineurin-like_PHP"/>
</dbReference>
<dbReference type="AlphaFoldDB" id="A0A545ATH4"/>
<dbReference type="SUPFAM" id="SSF56300">
    <property type="entry name" value="Metallo-dependent phosphatases"/>
    <property type="match status" value="1"/>
</dbReference>
<keyword evidence="3" id="KW-1185">Reference proteome</keyword>
<dbReference type="GO" id="GO:0016787">
    <property type="term" value="F:hydrolase activity"/>
    <property type="evidence" value="ECO:0007669"/>
    <property type="project" value="InterPro"/>
</dbReference>
<dbReference type="PANTHER" id="PTHR12905:SF0">
    <property type="entry name" value="CALCINEURIN-LIKE PHOSPHOESTERASE DOMAIN-CONTAINING PROTEIN"/>
    <property type="match status" value="1"/>
</dbReference>
<comment type="caution">
    <text evidence="2">The sequence shown here is derived from an EMBL/GenBank/DDBJ whole genome shotgun (WGS) entry which is preliminary data.</text>
</comment>
<dbReference type="OrthoDB" id="3569607at2"/>
<name>A0A545ATH4_9ACTN</name>
<dbReference type="Pfam" id="PF00149">
    <property type="entry name" value="Metallophos"/>
    <property type="match status" value="1"/>
</dbReference>
<organism evidence="2 3">
    <name type="scientific">Cryptosporangium phraense</name>
    <dbReference type="NCBI Taxonomy" id="2593070"/>
    <lineage>
        <taxon>Bacteria</taxon>
        <taxon>Bacillati</taxon>
        <taxon>Actinomycetota</taxon>
        <taxon>Actinomycetes</taxon>
        <taxon>Cryptosporangiales</taxon>
        <taxon>Cryptosporangiaceae</taxon>
        <taxon>Cryptosporangium</taxon>
    </lineage>
</organism>
<evidence type="ECO:0000313" key="3">
    <source>
        <dbReference type="Proteomes" id="UP000317982"/>
    </source>
</evidence>
<dbReference type="GO" id="GO:0042545">
    <property type="term" value="P:cell wall modification"/>
    <property type="evidence" value="ECO:0007669"/>
    <property type="project" value="TreeGrafter"/>
</dbReference>
<dbReference type="Proteomes" id="UP000317982">
    <property type="component" value="Unassembled WGS sequence"/>
</dbReference>
<accession>A0A545ATH4</accession>
<dbReference type="PANTHER" id="PTHR12905">
    <property type="entry name" value="METALLOPHOSPHOESTERASE"/>
    <property type="match status" value="1"/>
</dbReference>
<feature type="domain" description="Calcineurin-like phosphoesterase" evidence="1">
    <location>
        <begin position="11"/>
        <end position="247"/>
    </location>
</feature>
<dbReference type="InParanoid" id="A0A545ATH4"/>
<sequence length="276" mass="30537">MRGGRLPEVPRIHVVSDVHGRADALATAGDGADALVVCGDLLNYLDYAHPSEGILAELLGPEAGAEFAALRKEHRFGALRSAGARLMDDPAAFAEAVVAAARRQYAELFDAMPVPAYCTYGNVDMPRLWPEYVDDKHRLYDAEVVEIGGWRFGFVGGWPRRPIPPELLKASKMPIVQFGADSSPEEYAAKVESLGPVDVLCSHVPPAVPELRWDTVTRRPEVASEALLDYVREYQPRYALFGHVHQPLQRRLRIGKTECVNVGHFRATGKPFVLEW</sequence>
<evidence type="ECO:0000259" key="1">
    <source>
        <dbReference type="Pfam" id="PF00149"/>
    </source>
</evidence>
<proteinExistence type="predicted"/>
<dbReference type="InterPro" id="IPR029052">
    <property type="entry name" value="Metallo-depent_PP-like"/>
</dbReference>